<dbReference type="FunFam" id="3.40.640.10:FF:000024">
    <property type="entry name" value="Kynurenine--oxoglutarate transaminase 3"/>
    <property type="match status" value="1"/>
</dbReference>
<keyword evidence="8" id="KW-1185">Reference proteome</keyword>
<dbReference type="Pfam" id="PF00155">
    <property type="entry name" value="Aminotran_1_2"/>
    <property type="match status" value="1"/>
</dbReference>
<proteinExistence type="inferred from homology"/>
<evidence type="ECO:0000256" key="4">
    <source>
        <dbReference type="ARBA" id="ARBA00022679"/>
    </source>
</evidence>
<dbReference type="Gene3D" id="3.90.1150.10">
    <property type="entry name" value="Aspartate Aminotransferase, domain 1"/>
    <property type="match status" value="1"/>
</dbReference>
<evidence type="ECO:0000256" key="5">
    <source>
        <dbReference type="ARBA" id="ARBA00022898"/>
    </source>
</evidence>
<dbReference type="InterPro" id="IPR015421">
    <property type="entry name" value="PyrdxlP-dep_Trfase_major"/>
</dbReference>
<dbReference type="OrthoDB" id="9804474at2"/>
<dbReference type="InterPro" id="IPR018247">
    <property type="entry name" value="EF_Hand_1_Ca_BS"/>
</dbReference>
<dbReference type="InterPro" id="IPR051326">
    <property type="entry name" value="Kynurenine-oxoglutarate_AT"/>
</dbReference>
<dbReference type="PANTHER" id="PTHR43807">
    <property type="entry name" value="FI04487P"/>
    <property type="match status" value="1"/>
</dbReference>
<dbReference type="InterPro" id="IPR015424">
    <property type="entry name" value="PyrdxlP-dep_Trfase"/>
</dbReference>
<dbReference type="CDD" id="cd00609">
    <property type="entry name" value="AAT_like"/>
    <property type="match status" value="1"/>
</dbReference>
<dbReference type="Gene3D" id="3.40.640.10">
    <property type="entry name" value="Type I PLP-dependent aspartate aminotransferase-like (Major domain)"/>
    <property type="match status" value="1"/>
</dbReference>
<dbReference type="GO" id="GO:0030170">
    <property type="term" value="F:pyridoxal phosphate binding"/>
    <property type="evidence" value="ECO:0007669"/>
    <property type="project" value="InterPro"/>
</dbReference>
<comment type="similarity">
    <text evidence="2">Belongs to the class-I pyridoxal-phosphate-dependent aminotransferase family.</text>
</comment>
<evidence type="ECO:0000313" key="7">
    <source>
        <dbReference type="EMBL" id="TYO98905.1"/>
    </source>
</evidence>
<name>A0A5D3WKY1_9BACT</name>
<accession>A0A5D3WKY1</accession>
<keyword evidence="3 7" id="KW-0032">Aminotransferase</keyword>
<dbReference type="EMBL" id="VNIB01000004">
    <property type="protein sequence ID" value="TYO98905.1"/>
    <property type="molecule type" value="Genomic_DNA"/>
</dbReference>
<keyword evidence="5" id="KW-0663">Pyridoxal phosphate</keyword>
<dbReference type="NCBIfam" id="NF006569">
    <property type="entry name" value="PRK09082.1"/>
    <property type="match status" value="1"/>
</dbReference>
<dbReference type="GO" id="GO:0005737">
    <property type="term" value="C:cytoplasm"/>
    <property type="evidence" value="ECO:0007669"/>
    <property type="project" value="TreeGrafter"/>
</dbReference>
<dbReference type="InterPro" id="IPR015422">
    <property type="entry name" value="PyrdxlP-dep_Trfase_small"/>
</dbReference>
<comment type="cofactor">
    <cofactor evidence="1">
        <name>pyridoxal 5'-phosphate</name>
        <dbReference type="ChEBI" id="CHEBI:597326"/>
    </cofactor>
</comment>
<protein>
    <submittedName>
        <fullName evidence="7">Succinyldiaminopimelate aminotransferase</fullName>
    </submittedName>
</protein>
<dbReference type="RefSeq" id="WP_148895376.1">
    <property type="nucleotide sequence ID" value="NZ_VNIB01000004.1"/>
</dbReference>
<dbReference type="PROSITE" id="PS00018">
    <property type="entry name" value="EF_HAND_1"/>
    <property type="match status" value="1"/>
</dbReference>
<evidence type="ECO:0000256" key="2">
    <source>
        <dbReference type="ARBA" id="ARBA00007441"/>
    </source>
</evidence>
<dbReference type="SUPFAM" id="SSF53383">
    <property type="entry name" value="PLP-dependent transferases"/>
    <property type="match status" value="1"/>
</dbReference>
<reference evidence="7 8" key="1">
    <citation type="submission" date="2019-07" db="EMBL/GenBank/DDBJ databases">
        <title>Genomic Encyclopedia of Type Strains, Phase IV (KMG-IV): sequencing the most valuable type-strain genomes for metagenomic binning, comparative biology and taxonomic classification.</title>
        <authorList>
            <person name="Goeker M."/>
        </authorList>
    </citation>
    <scope>NUCLEOTIDE SEQUENCE [LARGE SCALE GENOMIC DNA]</scope>
    <source>
        <strain evidence="7 8">SS015</strain>
    </source>
</reference>
<feature type="domain" description="Aminotransferase class I/classII large" evidence="6">
    <location>
        <begin position="28"/>
        <end position="379"/>
    </location>
</feature>
<evidence type="ECO:0000256" key="3">
    <source>
        <dbReference type="ARBA" id="ARBA00022576"/>
    </source>
</evidence>
<sequence length="386" mass="42479">MRYAARRVAQMPPTIFAEMTALAQRHQAINLGQGFPDFSAPDDIKQAAMRAIAADCNQYAPGAGVSALRQALAGYYRRHYRLDFDPESEILACVGATEAIFAAMLGLLDPGDEVILFDPAYDSYRPAIAFAGGIARSLVLRPPDWRLAPERLEALVTPRTRMLLLNSPHNPTGKVFSREELELLAAFCRRYDLLVVTDEVYEHLCYDGARHLPLASLPGMAERVLTVSSLGKSFSVTGWKVGWAVGPAPLVDAVHKAKQFATFCGATPLQTAAAEALAVEDDYYRQLAEDYRRRRDFLCQALAAAGLKPFVPAGTYFVMADISASGFIDDRDFCRALPEKAGVAAIPASPFYADPEAGRRLVRFTFCKSWPLLEEAATRLRRYFAA</sequence>
<evidence type="ECO:0000313" key="8">
    <source>
        <dbReference type="Proteomes" id="UP000324159"/>
    </source>
</evidence>
<dbReference type="AlphaFoldDB" id="A0A5D3WKY1"/>
<organism evidence="7 8">
    <name type="scientific">Geothermobacter ehrlichii</name>
    <dbReference type="NCBI Taxonomy" id="213224"/>
    <lineage>
        <taxon>Bacteria</taxon>
        <taxon>Pseudomonadati</taxon>
        <taxon>Thermodesulfobacteriota</taxon>
        <taxon>Desulfuromonadia</taxon>
        <taxon>Desulfuromonadales</taxon>
        <taxon>Geothermobacteraceae</taxon>
        <taxon>Geothermobacter</taxon>
    </lineage>
</organism>
<dbReference type="PANTHER" id="PTHR43807:SF20">
    <property type="entry name" value="FI04487P"/>
    <property type="match status" value="1"/>
</dbReference>
<evidence type="ECO:0000259" key="6">
    <source>
        <dbReference type="Pfam" id="PF00155"/>
    </source>
</evidence>
<dbReference type="Proteomes" id="UP000324159">
    <property type="component" value="Unassembled WGS sequence"/>
</dbReference>
<comment type="caution">
    <text evidence="7">The sequence shown here is derived from an EMBL/GenBank/DDBJ whole genome shotgun (WGS) entry which is preliminary data.</text>
</comment>
<dbReference type="InterPro" id="IPR004839">
    <property type="entry name" value="Aminotransferase_I/II_large"/>
</dbReference>
<keyword evidence="4 7" id="KW-0808">Transferase</keyword>
<dbReference type="GO" id="GO:0016212">
    <property type="term" value="F:kynurenine-oxoglutarate transaminase activity"/>
    <property type="evidence" value="ECO:0007669"/>
    <property type="project" value="TreeGrafter"/>
</dbReference>
<gene>
    <name evidence="7" type="ORF">EDC39_10428</name>
</gene>
<evidence type="ECO:0000256" key="1">
    <source>
        <dbReference type="ARBA" id="ARBA00001933"/>
    </source>
</evidence>